<evidence type="ECO:0000313" key="2">
    <source>
        <dbReference type="EMBL" id="RBP38539.1"/>
    </source>
</evidence>
<dbReference type="InterPro" id="IPR000866">
    <property type="entry name" value="AhpC/TSA"/>
</dbReference>
<comment type="caution">
    <text evidence="2">The sequence shown here is derived from an EMBL/GenBank/DDBJ whole genome shotgun (WGS) entry which is preliminary data.</text>
</comment>
<keyword evidence="3" id="KW-1185">Reference proteome</keyword>
<dbReference type="EMBL" id="QNRR01000011">
    <property type="protein sequence ID" value="RBP38539.1"/>
    <property type="molecule type" value="Genomic_DNA"/>
</dbReference>
<reference evidence="2 3" key="1">
    <citation type="submission" date="2018-06" db="EMBL/GenBank/DDBJ databases">
        <title>Genomic Encyclopedia of Type Strains, Phase IV (KMG-IV): sequencing the most valuable type-strain genomes for metagenomic binning, comparative biology and taxonomic classification.</title>
        <authorList>
            <person name="Goeker M."/>
        </authorList>
    </citation>
    <scope>NUCLEOTIDE SEQUENCE [LARGE SCALE GENOMIC DNA]</scope>
    <source>
        <strain evidence="2 3">DSM 25532</strain>
    </source>
</reference>
<dbReference type="InterPro" id="IPR013766">
    <property type="entry name" value="Thioredoxin_domain"/>
</dbReference>
<dbReference type="AlphaFoldDB" id="A0A366H8I0"/>
<dbReference type="SUPFAM" id="SSF52833">
    <property type="entry name" value="Thioredoxin-like"/>
    <property type="match status" value="1"/>
</dbReference>
<dbReference type="GO" id="GO:0016491">
    <property type="term" value="F:oxidoreductase activity"/>
    <property type="evidence" value="ECO:0007669"/>
    <property type="project" value="InterPro"/>
</dbReference>
<dbReference type="PANTHER" id="PTHR42852">
    <property type="entry name" value="THIOL:DISULFIDE INTERCHANGE PROTEIN DSBE"/>
    <property type="match status" value="1"/>
</dbReference>
<dbReference type="Proteomes" id="UP000253426">
    <property type="component" value="Unassembled WGS sequence"/>
</dbReference>
<dbReference type="CDD" id="cd02966">
    <property type="entry name" value="TlpA_like_family"/>
    <property type="match status" value="1"/>
</dbReference>
<proteinExistence type="predicted"/>
<dbReference type="PROSITE" id="PS51352">
    <property type="entry name" value="THIOREDOXIN_2"/>
    <property type="match status" value="1"/>
</dbReference>
<dbReference type="Pfam" id="PF00578">
    <property type="entry name" value="AhpC-TSA"/>
    <property type="match status" value="1"/>
</dbReference>
<evidence type="ECO:0000313" key="3">
    <source>
        <dbReference type="Proteomes" id="UP000253426"/>
    </source>
</evidence>
<dbReference type="InterPro" id="IPR050553">
    <property type="entry name" value="Thioredoxin_ResA/DsbE_sf"/>
</dbReference>
<name>A0A366H8I0_9BACT</name>
<dbReference type="GO" id="GO:0016209">
    <property type="term" value="F:antioxidant activity"/>
    <property type="evidence" value="ECO:0007669"/>
    <property type="project" value="InterPro"/>
</dbReference>
<organism evidence="2 3">
    <name type="scientific">Roseimicrobium gellanilyticum</name>
    <dbReference type="NCBI Taxonomy" id="748857"/>
    <lineage>
        <taxon>Bacteria</taxon>
        <taxon>Pseudomonadati</taxon>
        <taxon>Verrucomicrobiota</taxon>
        <taxon>Verrucomicrobiia</taxon>
        <taxon>Verrucomicrobiales</taxon>
        <taxon>Verrucomicrobiaceae</taxon>
        <taxon>Roseimicrobium</taxon>
    </lineage>
</organism>
<gene>
    <name evidence="2" type="ORF">DES53_11157</name>
</gene>
<dbReference type="InterPro" id="IPR036249">
    <property type="entry name" value="Thioredoxin-like_sf"/>
</dbReference>
<sequence>MPSICTSTLPVKMTVVAACLLVMTINSVQLPAMPPPKGGSGDLIGTRAPEWHLDGWLNSRPLKLADLRGKVVLVRWWTAPECPHCVATAPVLNDFQKDYADKGLVIVGVYHHKSSTPLKESEVAAHAQRLGFQFPVAIDRNWTTLKKWWLETGDRPWTSVSFLIDKQGVIRHIHEGGRYESGSGDAKLMEEKVRELLREG</sequence>
<dbReference type="RefSeq" id="WP_170157371.1">
    <property type="nucleotide sequence ID" value="NZ_QNRR01000011.1"/>
</dbReference>
<protein>
    <submittedName>
        <fullName evidence="2">Peroxiredoxin</fullName>
    </submittedName>
</protein>
<accession>A0A366H8I0</accession>
<dbReference type="Gene3D" id="3.40.30.10">
    <property type="entry name" value="Glutaredoxin"/>
    <property type="match status" value="1"/>
</dbReference>
<dbReference type="PANTHER" id="PTHR42852:SF13">
    <property type="entry name" value="PROTEIN DIPZ"/>
    <property type="match status" value="1"/>
</dbReference>
<feature type="domain" description="Thioredoxin" evidence="1">
    <location>
        <begin position="42"/>
        <end position="198"/>
    </location>
</feature>
<evidence type="ECO:0000259" key="1">
    <source>
        <dbReference type="PROSITE" id="PS51352"/>
    </source>
</evidence>